<evidence type="ECO:0000313" key="2">
    <source>
        <dbReference type="EMBL" id="KAF0972232.1"/>
    </source>
</evidence>
<dbReference type="EMBL" id="VFQX01000070">
    <property type="protein sequence ID" value="KAF0972232.1"/>
    <property type="molecule type" value="Genomic_DNA"/>
</dbReference>
<name>A0A6A5BB78_NAEFO</name>
<reference evidence="2 3" key="1">
    <citation type="journal article" date="2019" name="Sci. Rep.">
        <title>Nanopore sequencing improves the draft genome of the human pathogenic amoeba Naegleria fowleri.</title>
        <authorList>
            <person name="Liechti N."/>
            <person name="Schurch N."/>
            <person name="Bruggmann R."/>
            <person name="Wittwer M."/>
        </authorList>
    </citation>
    <scope>NUCLEOTIDE SEQUENCE [LARGE SCALE GENOMIC DNA]</scope>
    <source>
        <strain evidence="2 3">ATCC 30894</strain>
    </source>
</reference>
<dbReference type="RefSeq" id="XP_044556947.1">
    <property type="nucleotide sequence ID" value="XM_044713510.1"/>
</dbReference>
<proteinExistence type="predicted"/>
<evidence type="ECO:0000313" key="3">
    <source>
        <dbReference type="Proteomes" id="UP000444721"/>
    </source>
</evidence>
<dbReference type="VEuPathDB" id="AmoebaDB:FDP41_009540"/>
<accession>A0A6A5BB78</accession>
<dbReference type="VEuPathDB" id="AmoebaDB:NF0120740"/>
<dbReference type="Proteomes" id="UP000444721">
    <property type="component" value="Unassembled WGS sequence"/>
</dbReference>
<evidence type="ECO:0000256" key="1">
    <source>
        <dbReference type="SAM" id="MobiDB-lite"/>
    </source>
</evidence>
<sequence length="398" mass="43690">MGSAPSVAEHRLIVSSHFGETIKVQAGNSNKCIVSYSPTTWSPNTIDNHLFNDVFYECRFEALRKDYHSQELLNSMQNMYNNNNNNNNTYSDTNDGTSTPTPQQNQPSTPSFIGSVGGGSGIGGGGSSFNSGSGGTSFSGGGGGGFSSSTASPLLGEVQFDPSLLDDRDDRCISFDALKTNYSEFRNSKLVQHVFSSVDRADENQMHITEFMNAYPSFQTNEQRAEFLLTLLLRKTKKITGFHESGGINNSKKKPLEISINDMADILALGKEKPRKIQNQAERTHFIKLASFMLYQCLSNQPKTDKETNFCKQVEAMLSLLCEAKAPSTTLAMSNNSPRAVTSQSPTQQQQPKKTEDSLSALIDSIGNYTFNTKQFALLLNAFETKTRGSDDECLLKC</sequence>
<feature type="compositionally biased region" description="Low complexity" evidence="1">
    <location>
        <begin position="78"/>
        <end position="114"/>
    </location>
</feature>
<feature type="region of interest" description="Disordered" evidence="1">
    <location>
        <begin position="78"/>
        <end position="145"/>
    </location>
</feature>
<keyword evidence="3" id="KW-1185">Reference proteome</keyword>
<organism evidence="2 3">
    <name type="scientific">Naegleria fowleri</name>
    <name type="common">Brain eating amoeba</name>
    <dbReference type="NCBI Taxonomy" id="5763"/>
    <lineage>
        <taxon>Eukaryota</taxon>
        <taxon>Discoba</taxon>
        <taxon>Heterolobosea</taxon>
        <taxon>Tetramitia</taxon>
        <taxon>Eutetramitia</taxon>
        <taxon>Vahlkampfiidae</taxon>
        <taxon>Naegleria</taxon>
    </lineage>
</organism>
<dbReference type="VEuPathDB" id="AmoebaDB:NfTy_062860"/>
<protein>
    <submittedName>
        <fullName evidence="2">Uncharacterized protein</fullName>
    </submittedName>
</protein>
<feature type="compositionally biased region" description="Polar residues" evidence="1">
    <location>
        <begin position="331"/>
        <end position="341"/>
    </location>
</feature>
<dbReference type="GeneID" id="68116756"/>
<comment type="caution">
    <text evidence="2">The sequence shown here is derived from an EMBL/GenBank/DDBJ whole genome shotgun (WGS) entry which is preliminary data.</text>
</comment>
<feature type="compositionally biased region" description="Low complexity" evidence="1">
    <location>
        <begin position="342"/>
        <end position="352"/>
    </location>
</feature>
<dbReference type="OrthoDB" id="10416978at2759"/>
<gene>
    <name evidence="2" type="ORF">FDP41_009540</name>
</gene>
<dbReference type="AlphaFoldDB" id="A0A6A5BB78"/>
<feature type="region of interest" description="Disordered" evidence="1">
    <location>
        <begin position="331"/>
        <end position="357"/>
    </location>
</feature>
<feature type="compositionally biased region" description="Gly residues" evidence="1">
    <location>
        <begin position="115"/>
        <end position="145"/>
    </location>
</feature>